<accession>A0AA43P5U6</accession>
<evidence type="ECO:0000313" key="2">
    <source>
        <dbReference type="Proteomes" id="UP001161916"/>
    </source>
</evidence>
<reference evidence="1" key="1">
    <citation type="submission" date="2022-09" db="EMBL/GenBank/DDBJ databases">
        <authorList>
            <person name="Orihara K."/>
        </authorList>
    </citation>
    <scope>NUCLEOTIDE SEQUENCE</scope>
    <source>
        <strain evidence="1">YIT 13062</strain>
    </source>
</reference>
<sequence>MRKATFVRKYHGHGYDAHMVYLVYSYRGHEYTVYENLAQGNEPLAWQHRNEQSQIDQLIEQKEREKNAQSKPCRYEDTAQYAFDQFYNFLDGEPSDFD</sequence>
<dbReference type="Proteomes" id="UP001161916">
    <property type="component" value="Unassembled WGS sequence"/>
</dbReference>
<evidence type="ECO:0000313" key="1">
    <source>
        <dbReference type="EMBL" id="MDH7889170.1"/>
    </source>
</evidence>
<name>A0AA43P5U6_9BIFI</name>
<organism evidence="1 2">
    <name type="scientific">Bifidobacterium catenulatum subsp. kashiwanohense</name>
    <dbReference type="NCBI Taxonomy" id="630129"/>
    <lineage>
        <taxon>Bacteria</taxon>
        <taxon>Bacillati</taxon>
        <taxon>Actinomycetota</taxon>
        <taxon>Actinomycetes</taxon>
        <taxon>Bifidobacteriales</taxon>
        <taxon>Bifidobacteriaceae</taxon>
        <taxon>Bifidobacterium</taxon>
    </lineage>
</organism>
<comment type="caution">
    <text evidence="1">The sequence shown here is derived from an EMBL/GenBank/DDBJ whole genome shotgun (WGS) entry which is preliminary data.</text>
</comment>
<dbReference type="EMBL" id="JAOPMH010000001">
    <property type="protein sequence ID" value="MDH7889170.1"/>
    <property type="molecule type" value="Genomic_DNA"/>
</dbReference>
<dbReference type="AlphaFoldDB" id="A0AA43P5U6"/>
<gene>
    <name evidence="1" type="ORF">OB951_00840</name>
</gene>
<reference evidence="1" key="2">
    <citation type="journal article" date="2023" name="Gut Microbes">
        <title>Characterization of Bifidobacterium kashiwanohense that utilizes both milk- and plant-derived oligosaccharides.</title>
        <authorList>
            <person name="Orihara K."/>
            <person name="Yahagi K."/>
            <person name="Saito Y."/>
            <person name="Watanabe Y."/>
            <person name="Sasai T."/>
            <person name="Hara T."/>
            <person name="Tsukuda N."/>
            <person name="Oki K."/>
            <person name="Fujimoto J."/>
            <person name="Matsuki T."/>
        </authorList>
    </citation>
    <scope>NUCLEOTIDE SEQUENCE</scope>
    <source>
        <strain evidence="1">YIT 13062</strain>
    </source>
</reference>
<proteinExistence type="predicted"/>
<protein>
    <submittedName>
        <fullName evidence="1">Uncharacterized protein</fullName>
    </submittedName>
</protein>